<feature type="binding site" evidence="14">
    <location>
        <position position="193"/>
    </location>
    <ligand>
        <name>Zn(2+)</name>
        <dbReference type="ChEBI" id="CHEBI:29105"/>
    </ligand>
</feature>
<evidence type="ECO:0000256" key="14">
    <source>
        <dbReference type="PIRSR" id="PIRSR000808-3"/>
    </source>
</evidence>
<evidence type="ECO:0000256" key="13">
    <source>
        <dbReference type="PIRSR" id="PIRSR000808-1"/>
    </source>
</evidence>
<dbReference type="EC" id="2.7.7.12" evidence="4 12"/>
<dbReference type="InterPro" id="IPR005850">
    <property type="entry name" value="GalP_Utransf_C"/>
</dbReference>
<dbReference type="OrthoDB" id="9769064at2"/>
<comment type="cofactor">
    <cofactor evidence="14">
        <name>Zn(2+)</name>
        <dbReference type="ChEBI" id="CHEBI:29105"/>
    </cofactor>
    <text evidence="14">Binds 1 zinc ion per subunit.</text>
</comment>
<dbReference type="GO" id="GO:0008270">
    <property type="term" value="F:zinc ion binding"/>
    <property type="evidence" value="ECO:0007669"/>
    <property type="project" value="InterPro"/>
</dbReference>
<feature type="binding site" evidence="14">
    <location>
        <position position="83"/>
    </location>
    <ligand>
        <name>Zn(2+)</name>
        <dbReference type="ChEBI" id="CHEBI:29105"/>
    </ligand>
</feature>
<evidence type="ECO:0000256" key="12">
    <source>
        <dbReference type="NCBIfam" id="TIGR00209"/>
    </source>
</evidence>
<reference evidence="18 19" key="1">
    <citation type="submission" date="2019-02" db="EMBL/GenBank/DDBJ databases">
        <title>Sequencing the genomes of 1000 actinobacteria strains.</title>
        <authorList>
            <person name="Klenk H.-P."/>
        </authorList>
    </citation>
    <scope>NUCLEOTIDE SEQUENCE [LARGE SCALE GENOMIC DNA]</scope>
    <source>
        <strain evidence="18 19">DSM 17364</strain>
    </source>
</reference>
<keyword evidence="6 15" id="KW-0808">Transferase</keyword>
<name>A0A4Q8AG72_9MICC</name>
<dbReference type="RefSeq" id="WP_130451354.1">
    <property type="nucleotide sequence ID" value="NZ_SHLA01000001.1"/>
</dbReference>
<evidence type="ECO:0000259" key="17">
    <source>
        <dbReference type="Pfam" id="PF02744"/>
    </source>
</evidence>
<keyword evidence="9 14" id="KW-0862">Zinc</keyword>
<proteinExistence type="inferred from homology"/>
<evidence type="ECO:0000256" key="6">
    <source>
        <dbReference type="ARBA" id="ARBA00022679"/>
    </source>
</evidence>
<evidence type="ECO:0000256" key="7">
    <source>
        <dbReference type="ARBA" id="ARBA00022695"/>
    </source>
</evidence>
<organism evidence="18 19">
    <name type="scientific">Zhihengliuella halotolerans</name>
    <dbReference type="NCBI Taxonomy" id="370736"/>
    <lineage>
        <taxon>Bacteria</taxon>
        <taxon>Bacillati</taxon>
        <taxon>Actinomycetota</taxon>
        <taxon>Actinomycetes</taxon>
        <taxon>Micrococcales</taxon>
        <taxon>Micrococcaceae</taxon>
        <taxon>Zhihengliuella</taxon>
    </lineage>
</organism>
<dbReference type="Proteomes" id="UP000292685">
    <property type="component" value="Unassembled WGS sequence"/>
</dbReference>
<comment type="catalytic activity">
    <reaction evidence="1 15">
        <text>alpha-D-galactose 1-phosphate + UDP-alpha-D-glucose = alpha-D-glucose 1-phosphate + UDP-alpha-D-galactose</text>
        <dbReference type="Rhea" id="RHEA:13989"/>
        <dbReference type="ChEBI" id="CHEBI:58336"/>
        <dbReference type="ChEBI" id="CHEBI:58601"/>
        <dbReference type="ChEBI" id="CHEBI:58885"/>
        <dbReference type="ChEBI" id="CHEBI:66914"/>
        <dbReference type="EC" id="2.7.7.12"/>
    </reaction>
</comment>
<dbReference type="GO" id="GO:0033499">
    <property type="term" value="P:galactose catabolic process via UDP-galactose, Leloir pathway"/>
    <property type="evidence" value="ECO:0007669"/>
    <property type="project" value="TreeGrafter"/>
</dbReference>
<dbReference type="PANTHER" id="PTHR11943:SF1">
    <property type="entry name" value="GALACTOSE-1-PHOSPHATE URIDYLYLTRANSFERASE"/>
    <property type="match status" value="1"/>
</dbReference>
<protein>
    <recommendedName>
        <fullName evidence="5 12">Galactose-1-phosphate uridylyltransferase</fullName>
        <ecNumber evidence="4 12">2.7.7.12</ecNumber>
    </recommendedName>
</protein>
<evidence type="ECO:0000256" key="9">
    <source>
        <dbReference type="ARBA" id="ARBA00022833"/>
    </source>
</evidence>
<evidence type="ECO:0000313" key="18">
    <source>
        <dbReference type="EMBL" id="RZU62841.1"/>
    </source>
</evidence>
<feature type="domain" description="Galactose-1-phosphate uridyl transferase N-terminal" evidence="16">
    <location>
        <begin position="50"/>
        <end position="205"/>
    </location>
</feature>
<keyword evidence="7 15" id="KW-0548">Nucleotidyltransferase</keyword>
<evidence type="ECO:0000256" key="3">
    <source>
        <dbReference type="ARBA" id="ARBA00010951"/>
    </source>
</evidence>
<dbReference type="EMBL" id="SHLA01000001">
    <property type="protein sequence ID" value="RZU62841.1"/>
    <property type="molecule type" value="Genomic_DNA"/>
</dbReference>
<dbReference type="Pfam" id="PF01087">
    <property type="entry name" value="GalP_UDP_transf"/>
    <property type="match status" value="1"/>
</dbReference>
<gene>
    <name evidence="18" type="ORF">EV380_2446</name>
</gene>
<feature type="domain" description="Galactose-1-phosphate uridyl transferase C-terminal" evidence="17">
    <location>
        <begin position="219"/>
        <end position="372"/>
    </location>
</feature>
<dbReference type="Gene3D" id="3.30.428.10">
    <property type="entry name" value="HIT-like"/>
    <property type="match status" value="2"/>
</dbReference>
<keyword evidence="11 15" id="KW-0119">Carbohydrate metabolism</keyword>
<evidence type="ECO:0000256" key="15">
    <source>
        <dbReference type="RuleBase" id="RU000506"/>
    </source>
</evidence>
<dbReference type="InterPro" id="IPR001937">
    <property type="entry name" value="GalP_UDPtransf1"/>
</dbReference>
<feature type="binding site" evidence="14">
    <location>
        <position position="142"/>
    </location>
    <ligand>
        <name>Zn(2+)</name>
        <dbReference type="ChEBI" id="CHEBI:29105"/>
    </ligand>
</feature>
<evidence type="ECO:0000256" key="5">
    <source>
        <dbReference type="ARBA" id="ARBA00016340"/>
    </source>
</evidence>
<feature type="active site" description="Tele-UMP-histidine intermediate" evidence="13">
    <location>
        <position position="195"/>
    </location>
</feature>
<comment type="caution">
    <text evidence="18">The sequence shown here is derived from an EMBL/GenBank/DDBJ whole genome shotgun (WGS) entry which is preliminary data.</text>
</comment>
<accession>A0A4Q8AG72</accession>
<dbReference type="PANTHER" id="PTHR11943">
    <property type="entry name" value="GALACTOSE-1-PHOSPHATE URIDYLYLTRANSFERASE"/>
    <property type="match status" value="1"/>
</dbReference>
<comment type="pathway">
    <text evidence="2 15">Carbohydrate metabolism; galactose metabolism.</text>
</comment>
<dbReference type="InterPro" id="IPR019779">
    <property type="entry name" value="GalP_UDPtransf1_His-AS"/>
</dbReference>
<sequence>MGQPAVGAQPTVTTLADGRDLLYFFDGGAAPAGFTAPADARELPGRPPSSELRYDPLTGEWIAFAAHRQSRTHLPPADECPLCPTSAAHGTEIPAAHYDVVAFENRFPSFGPEQHAQELSGAIGETLPAHGRCEVIAFGAGHQDSFSDLGVERARTVVDAWTHRTRALYAMDGIEQVFCFENRGADIGVTLHHPHGQIYAYPYVPARVATYLRRARAHRAATGGSLFEDVLDFELAAGSRIVHRGEHWTLFVPFSARMPLEVHLTPNRHVGDLTELTENERAELARVYLDLVRGVDAIYATPTPYIAAWFQAPARRAGETYDDGREDFRLHLQLTSPRRAENKLKYLAGSEAAMGAFIGDVMPEAAAGMLREAMGYEIAAGGGEGYGEV</sequence>
<evidence type="ECO:0000256" key="4">
    <source>
        <dbReference type="ARBA" id="ARBA00012384"/>
    </source>
</evidence>
<dbReference type="NCBIfam" id="TIGR00209">
    <property type="entry name" value="galT_1"/>
    <property type="match status" value="1"/>
</dbReference>
<comment type="similarity">
    <text evidence="3 15">Belongs to the galactose-1-phosphate uridylyltransferase type 1 family.</text>
</comment>
<dbReference type="GO" id="GO:0005737">
    <property type="term" value="C:cytoplasm"/>
    <property type="evidence" value="ECO:0007669"/>
    <property type="project" value="TreeGrafter"/>
</dbReference>
<keyword evidence="8 14" id="KW-0479">Metal-binding</keyword>
<evidence type="ECO:0000313" key="19">
    <source>
        <dbReference type="Proteomes" id="UP000292685"/>
    </source>
</evidence>
<feature type="binding site" evidence="14">
    <location>
        <position position="80"/>
    </location>
    <ligand>
        <name>Zn(2+)</name>
        <dbReference type="ChEBI" id="CHEBI:29105"/>
    </ligand>
</feature>
<dbReference type="UniPathway" id="UPA00214"/>
<evidence type="ECO:0000259" key="16">
    <source>
        <dbReference type="Pfam" id="PF01087"/>
    </source>
</evidence>
<evidence type="ECO:0000256" key="1">
    <source>
        <dbReference type="ARBA" id="ARBA00001107"/>
    </source>
</evidence>
<dbReference type="AlphaFoldDB" id="A0A4Q8AG72"/>
<dbReference type="PROSITE" id="PS00117">
    <property type="entry name" value="GAL_P_UDP_TRANSF_I"/>
    <property type="match status" value="1"/>
</dbReference>
<dbReference type="InterPro" id="IPR005849">
    <property type="entry name" value="GalP_Utransf_N"/>
</dbReference>
<dbReference type="InterPro" id="IPR036265">
    <property type="entry name" value="HIT-like_sf"/>
</dbReference>
<dbReference type="GO" id="GO:0008108">
    <property type="term" value="F:UDP-glucose:hexose-1-phosphate uridylyltransferase activity"/>
    <property type="evidence" value="ECO:0007669"/>
    <property type="project" value="UniProtKB-UniRule"/>
</dbReference>
<evidence type="ECO:0000256" key="2">
    <source>
        <dbReference type="ARBA" id="ARBA00004947"/>
    </source>
</evidence>
<dbReference type="Pfam" id="PF02744">
    <property type="entry name" value="GalP_UDP_tr_C"/>
    <property type="match status" value="1"/>
</dbReference>
<keyword evidence="19" id="KW-1185">Reference proteome</keyword>
<dbReference type="PIRSF" id="PIRSF000808">
    <property type="entry name" value="GalT"/>
    <property type="match status" value="1"/>
</dbReference>
<evidence type="ECO:0000256" key="10">
    <source>
        <dbReference type="ARBA" id="ARBA00023144"/>
    </source>
</evidence>
<keyword evidence="10 15" id="KW-0299">Galactose metabolism</keyword>
<evidence type="ECO:0000256" key="11">
    <source>
        <dbReference type="ARBA" id="ARBA00023277"/>
    </source>
</evidence>
<dbReference type="SUPFAM" id="SSF54197">
    <property type="entry name" value="HIT-like"/>
    <property type="match status" value="2"/>
</dbReference>
<evidence type="ECO:0000256" key="8">
    <source>
        <dbReference type="ARBA" id="ARBA00022723"/>
    </source>
</evidence>